<name>A0ABR8KMJ4_9NOSO</name>
<evidence type="ECO:0000313" key="2">
    <source>
        <dbReference type="Proteomes" id="UP000637383"/>
    </source>
</evidence>
<dbReference type="RefSeq" id="WP_190960371.1">
    <property type="nucleotide sequence ID" value="NZ_JACJTU010000135.1"/>
</dbReference>
<proteinExistence type="predicted"/>
<protein>
    <submittedName>
        <fullName evidence="1">Uncharacterized protein</fullName>
    </submittedName>
</protein>
<comment type="caution">
    <text evidence="1">The sequence shown here is derived from an EMBL/GenBank/DDBJ whole genome shotgun (WGS) entry which is preliminary data.</text>
</comment>
<organism evidence="1 2">
    <name type="scientific">Nostoc paludosum FACHB-159</name>
    <dbReference type="NCBI Taxonomy" id="2692908"/>
    <lineage>
        <taxon>Bacteria</taxon>
        <taxon>Bacillati</taxon>
        <taxon>Cyanobacteriota</taxon>
        <taxon>Cyanophyceae</taxon>
        <taxon>Nostocales</taxon>
        <taxon>Nostocaceae</taxon>
        <taxon>Nostoc</taxon>
    </lineage>
</organism>
<sequence>MSKLQQLQEAWDALMGLDKRHYVATGFYALGDAYLISGKDPNYKGKIVLVEHRQKTQINHWEFTCNRSQCSQQPTITTNGDEGKGNLKRKAQCLKVFS</sequence>
<gene>
    <name evidence="1" type="ORF">H6H03_39770</name>
</gene>
<evidence type="ECO:0000313" key="1">
    <source>
        <dbReference type="EMBL" id="MBD2739901.1"/>
    </source>
</evidence>
<reference evidence="1 2" key="1">
    <citation type="journal article" date="2020" name="ISME J.">
        <title>Comparative genomics reveals insights into cyanobacterial evolution and habitat adaptation.</title>
        <authorList>
            <person name="Chen M.Y."/>
            <person name="Teng W.K."/>
            <person name="Zhao L."/>
            <person name="Hu C.X."/>
            <person name="Zhou Y.K."/>
            <person name="Han B.P."/>
            <person name="Song L.R."/>
            <person name="Shu W.S."/>
        </authorList>
    </citation>
    <scope>NUCLEOTIDE SEQUENCE [LARGE SCALE GENOMIC DNA]</scope>
    <source>
        <strain evidence="1 2">FACHB-159</strain>
    </source>
</reference>
<dbReference type="Proteomes" id="UP000637383">
    <property type="component" value="Unassembled WGS sequence"/>
</dbReference>
<keyword evidence="2" id="KW-1185">Reference proteome</keyword>
<accession>A0ABR8KMJ4</accession>
<dbReference type="EMBL" id="JACJTU010000135">
    <property type="protein sequence ID" value="MBD2739901.1"/>
    <property type="molecule type" value="Genomic_DNA"/>
</dbReference>